<organism evidence="1">
    <name type="scientific">Lygus hesperus</name>
    <name type="common">Western plant bug</name>
    <dbReference type="NCBI Taxonomy" id="30085"/>
    <lineage>
        <taxon>Eukaryota</taxon>
        <taxon>Metazoa</taxon>
        <taxon>Ecdysozoa</taxon>
        <taxon>Arthropoda</taxon>
        <taxon>Hexapoda</taxon>
        <taxon>Insecta</taxon>
        <taxon>Pterygota</taxon>
        <taxon>Neoptera</taxon>
        <taxon>Paraneoptera</taxon>
        <taxon>Hemiptera</taxon>
        <taxon>Heteroptera</taxon>
        <taxon>Panheteroptera</taxon>
        <taxon>Cimicomorpha</taxon>
        <taxon>Miridae</taxon>
        <taxon>Mirini</taxon>
        <taxon>Lygus</taxon>
    </lineage>
</organism>
<sequence>METCAAGRESQELASNIQLEREYGQHVVLCEIQYPCTLETRSLRGLRCGITVETVDAVAHLNAPVLEGRVEEGSILEQSVSNGFAVLKDPQPLVGFGTVQEDITHQTQLGDYVVSMHDGVLQQGVALEGRLPQRWLEQGHEEDPLDTEHVRHVVQELLPSVGCSGLSAAVAVGVISEGVEHPGLVHNIVELRLELQEEGQDGGMPHTLSHDGAALEHRLQYLTQQHW</sequence>
<gene>
    <name evidence="1" type="primary">pyrG_9</name>
    <name evidence="1" type="ORF">CM83_101412</name>
    <name evidence="2" type="ORF">g.4672</name>
</gene>
<dbReference type="EMBL" id="GBHO01030255">
    <property type="protein sequence ID" value="JAG13349.1"/>
    <property type="molecule type" value="Transcribed_RNA"/>
</dbReference>
<reference evidence="1" key="1">
    <citation type="journal article" date="2014" name="PLoS ONE">
        <title>Transcriptome-Based Identification of ABC Transporters in the Western Tarnished Plant Bug Lygus hesperus.</title>
        <authorList>
            <person name="Hull J.J."/>
            <person name="Chaney K."/>
            <person name="Geib S.M."/>
            <person name="Fabrick J.A."/>
            <person name="Brent C.S."/>
            <person name="Walsh D."/>
            <person name="Lavine L.C."/>
        </authorList>
    </citation>
    <scope>NUCLEOTIDE SEQUENCE</scope>
</reference>
<protein>
    <submittedName>
        <fullName evidence="1">CTP synthase</fullName>
    </submittedName>
</protein>
<evidence type="ECO:0000313" key="1">
    <source>
        <dbReference type="EMBL" id="JAG13349.1"/>
    </source>
</evidence>
<evidence type="ECO:0000313" key="2">
    <source>
        <dbReference type="EMBL" id="JAP99321.1"/>
    </source>
</evidence>
<dbReference type="EMBL" id="GDHC01019307">
    <property type="protein sequence ID" value="JAP99321.1"/>
    <property type="molecule type" value="Transcribed_RNA"/>
</dbReference>
<reference evidence="1" key="2">
    <citation type="submission" date="2014-07" db="EMBL/GenBank/DDBJ databases">
        <authorList>
            <person name="Hull J."/>
        </authorList>
    </citation>
    <scope>NUCLEOTIDE SEQUENCE</scope>
</reference>
<dbReference type="AlphaFoldDB" id="A0A0A9X019"/>
<name>A0A0A9X019_LYGHE</name>
<reference evidence="2" key="3">
    <citation type="journal article" date="2016" name="Gigascience">
        <title>De novo construction of an expanded transcriptome assembly for the western tarnished plant bug, Lygus hesperus.</title>
        <authorList>
            <person name="Tassone E.E."/>
            <person name="Geib S.M."/>
            <person name="Hall B."/>
            <person name="Fabrick J.A."/>
            <person name="Brent C.S."/>
            <person name="Hull J.J."/>
        </authorList>
    </citation>
    <scope>NUCLEOTIDE SEQUENCE</scope>
</reference>
<accession>A0A0A9X019</accession>
<proteinExistence type="predicted"/>